<dbReference type="Proteomes" id="UP000002608">
    <property type="component" value="Chromosome"/>
</dbReference>
<evidence type="ECO:0000256" key="8">
    <source>
        <dbReference type="SAM" id="MobiDB-lite"/>
    </source>
</evidence>
<evidence type="ECO:0000256" key="9">
    <source>
        <dbReference type="SAM" id="SignalP"/>
    </source>
</evidence>
<dbReference type="AlphaFoldDB" id="A8H5B8"/>
<dbReference type="CDD" id="cd04701">
    <property type="entry name" value="Asparaginase_2"/>
    <property type="match status" value="1"/>
</dbReference>
<evidence type="ECO:0000313" key="10">
    <source>
        <dbReference type="EMBL" id="ABV87755.1"/>
    </source>
</evidence>
<dbReference type="RefSeq" id="WP_012155667.1">
    <property type="nucleotide sequence ID" value="NC_009901.1"/>
</dbReference>
<organism evidence="10 11">
    <name type="scientific">Shewanella pealeana (strain ATCC 700345 / ANG-SQ1)</name>
    <dbReference type="NCBI Taxonomy" id="398579"/>
    <lineage>
        <taxon>Bacteria</taxon>
        <taxon>Pseudomonadati</taxon>
        <taxon>Pseudomonadota</taxon>
        <taxon>Gammaproteobacteria</taxon>
        <taxon>Alteromonadales</taxon>
        <taxon>Shewanellaceae</taxon>
        <taxon>Shewanella</taxon>
    </lineage>
</organism>
<sequence>MLRSTVLLVLSSLISTGTMASDKPFSIAIHGGAGTISKANLTPEQQKSYRDKLQQAVDAGYDILAKGGDSLSAVRASINILENSPLFNAGLGAVYTYDGSHEMDASIMDGKTMNAGAVAGVKHIKNPIDLAMTVMEKSPHVMLSGQGAEEFALTQGFQLVPVNSFDTESRYQQLKSAKEKIQKAESSPEYQASTGLSTGSSTGPNSHHNYKQSALDYSEFDYKFGTVGAVALDQNGNLAAGTSTGGMTAKRFGRIGDSPIIGAGTYAENGVCAVSATGHGEYFIRYHVAGDICAKVKYQKKSIIQAADEVINQRLITAGGTGGVIAIDQRGNIATPFNTEGMYRATRKNNEPAQVMIWSDL</sequence>
<evidence type="ECO:0000256" key="3">
    <source>
        <dbReference type="ARBA" id="ARBA00022813"/>
    </source>
</evidence>
<keyword evidence="3" id="KW-0068">Autocatalytic cleavage</keyword>
<keyword evidence="9" id="KW-0732">Signal</keyword>
<name>A8H5B8_SHEPA</name>
<feature type="region of interest" description="Disordered" evidence="8">
    <location>
        <begin position="176"/>
        <end position="210"/>
    </location>
</feature>
<dbReference type="FunFam" id="3.60.20.30:FF:000001">
    <property type="entry name" value="Isoaspartyl peptidase/L-asparaginase"/>
    <property type="match status" value="1"/>
</dbReference>
<dbReference type="InterPro" id="IPR029055">
    <property type="entry name" value="Ntn_hydrolases_N"/>
</dbReference>
<keyword evidence="2 10" id="KW-0378">Hydrolase</keyword>
<dbReference type="SUPFAM" id="SSF56235">
    <property type="entry name" value="N-terminal nucleophile aminohydrolases (Ntn hydrolases)"/>
    <property type="match status" value="1"/>
</dbReference>
<dbReference type="PANTHER" id="PTHR10188">
    <property type="entry name" value="L-ASPARAGINASE"/>
    <property type="match status" value="1"/>
</dbReference>
<feature type="chain" id="PRO_5002720696" description="Isoaspartyl peptidase" evidence="9">
    <location>
        <begin position="21"/>
        <end position="361"/>
    </location>
</feature>
<dbReference type="GO" id="GO:0016811">
    <property type="term" value="F:hydrolase activity, acting on carbon-nitrogen (but not peptide) bonds, in linear amides"/>
    <property type="evidence" value="ECO:0007669"/>
    <property type="project" value="UniProtKB-ARBA"/>
</dbReference>
<evidence type="ECO:0000313" key="11">
    <source>
        <dbReference type="Proteomes" id="UP000002608"/>
    </source>
</evidence>
<reference evidence="10 11" key="1">
    <citation type="submission" date="2007-10" db="EMBL/GenBank/DDBJ databases">
        <title>Complete sequence of Shewanella pealeana ATCC 700345.</title>
        <authorList>
            <consortium name="US DOE Joint Genome Institute"/>
            <person name="Copeland A."/>
            <person name="Lucas S."/>
            <person name="Lapidus A."/>
            <person name="Barry K."/>
            <person name="Glavina del Rio T."/>
            <person name="Dalin E."/>
            <person name="Tice H."/>
            <person name="Pitluck S."/>
            <person name="Chertkov O."/>
            <person name="Brettin T."/>
            <person name="Bruce D."/>
            <person name="Detter J.C."/>
            <person name="Han C."/>
            <person name="Schmutz J."/>
            <person name="Larimer F."/>
            <person name="Land M."/>
            <person name="Hauser L."/>
            <person name="Kyrpides N."/>
            <person name="Kim E."/>
            <person name="Zhao J.-S.Z."/>
            <person name="Manno D."/>
            <person name="Hawari J."/>
            <person name="Richardson P."/>
        </authorList>
    </citation>
    <scope>NUCLEOTIDE SEQUENCE [LARGE SCALE GENOMIC DNA]</scope>
    <source>
        <strain evidence="11">ATCC 700345 / ANG-SQ1</strain>
    </source>
</reference>
<feature type="site" description="Cleavage; by autolysis" evidence="7">
    <location>
        <begin position="225"/>
        <end position="226"/>
    </location>
</feature>
<evidence type="ECO:0000256" key="4">
    <source>
        <dbReference type="ARBA" id="ARBA00069124"/>
    </source>
</evidence>
<evidence type="ECO:0000256" key="5">
    <source>
        <dbReference type="PIRSR" id="PIRSR600246-1"/>
    </source>
</evidence>
<evidence type="ECO:0000256" key="1">
    <source>
        <dbReference type="ARBA" id="ARBA00022670"/>
    </source>
</evidence>
<feature type="compositionally biased region" description="Low complexity" evidence="8">
    <location>
        <begin position="193"/>
        <end position="203"/>
    </location>
</feature>
<dbReference type="KEGG" id="spl:Spea_2435"/>
<dbReference type="STRING" id="398579.Spea_2435"/>
<dbReference type="GO" id="GO:0008233">
    <property type="term" value="F:peptidase activity"/>
    <property type="evidence" value="ECO:0007669"/>
    <property type="project" value="UniProtKB-KW"/>
</dbReference>
<dbReference type="HOGENOM" id="CLU_021603_1_0_6"/>
<proteinExistence type="predicted"/>
<dbReference type="Gene3D" id="3.60.20.30">
    <property type="entry name" value="(Glycosyl)asparaginase"/>
    <property type="match status" value="1"/>
</dbReference>
<dbReference type="eggNOG" id="COG1446">
    <property type="taxonomic scope" value="Bacteria"/>
</dbReference>
<accession>A8H5B8</accession>
<gene>
    <name evidence="10" type="ordered locus">Spea_2435</name>
</gene>
<evidence type="ECO:0000256" key="6">
    <source>
        <dbReference type="PIRSR" id="PIRSR600246-2"/>
    </source>
</evidence>
<evidence type="ECO:0000256" key="2">
    <source>
        <dbReference type="ARBA" id="ARBA00022801"/>
    </source>
</evidence>
<feature type="signal peptide" evidence="9">
    <location>
        <begin position="1"/>
        <end position="20"/>
    </location>
</feature>
<feature type="active site" description="Nucleophile" evidence="5">
    <location>
        <position position="226"/>
    </location>
</feature>
<keyword evidence="11" id="KW-1185">Reference proteome</keyword>
<dbReference type="EMBL" id="CP000851">
    <property type="protein sequence ID" value="ABV87755.1"/>
    <property type="molecule type" value="Genomic_DNA"/>
</dbReference>
<keyword evidence="1" id="KW-0645">Protease</keyword>
<protein>
    <recommendedName>
        <fullName evidence="4">Isoaspartyl peptidase</fullName>
    </recommendedName>
</protein>
<feature type="binding site" evidence="6">
    <location>
        <begin position="254"/>
        <end position="257"/>
    </location>
    <ligand>
        <name>substrate</name>
    </ligand>
</feature>
<evidence type="ECO:0000256" key="7">
    <source>
        <dbReference type="PIRSR" id="PIRSR600246-3"/>
    </source>
</evidence>
<dbReference type="InterPro" id="IPR000246">
    <property type="entry name" value="Peptidase_T2"/>
</dbReference>
<dbReference type="Pfam" id="PF01112">
    <property type="entry name" value="Asparaginase_2"/>
    <property type="match status" value="1"/>
</dbReference>
<dbReference type="PANTHER" id="PTHR10188:SF6">
    <property type="entry name" value="N(4)-(BETA-N-ACETYLGLUCOSAMINYL)-L-ASPARAGINASE"/>
    <property type="match status" value="1"/>
</dbReference>
<dbReference type="GO" id="GO:0006508">
    <property type="term" value="P:proteolysis"/>
    <property type="evidence" value="ECO:0007669"/>
    <property type="project" value="UniProtKB-KW"/>
</dbReference>
<feature type="binding site" evidence="6">
    <location>
        <begin position="277"/>
        <end position="280"/>
    </location>
    <ligand>
        <name>substrate</name>
    </ligand>
</feature>